<dbReference type="GO" id="GO:0032259">
    <property type="term" value="P:methylation"/>
    <property type="evidence" value="ECO:0007669"/>
    <property type="project" value="UniProtKB-KW"/>
</dbReference>
<protein>
    <submittedName>
        <fullName evidence="1">SAM-dependent methyltransferase</fullName>
    </submittedName>
</protein>
<keyword evidence="1" id="KW-0808">Transferase</keyword>
<dbReference type="InterPro" id="IPR010719">
    <property type="entry name" value="MnmM_MeTrfase"/>
</dbReference>
<dbReference type="PATRIC" id="fig|1423733.4.peg.348"/>
<sequence length="188" mass="20500">MNLEAPLTFSHTLLKPVISSGDTVVDATVGNGHDTIFLASLVGKTGHVLGFDIQQQALDTTTHQLVLTGLHPQTSLILAGHEQLDNYLTTGQEISAATFNLGYLPGSDKSVTTTSRTTLPAIQACLAHLRRGGIVSVMVYYGHPAGKIEKKAVLDYVSTLDQHRFQVLKYQFINQVHEPPFLLAIQRR</sequence>
<dbReference type="STRING" id="33960.TY91_10725"/>
<organism evidence="1 2">
    <name type="scientific">Secundilactobacillus collinoides DSM 20515 = JCM 1123</name>
    <dbReference type="NCBI Taxonomy" id="1423733"/>
    <lineage>
        <taxon>Bacteria</taxon>
        <taxon>Bacillati</taxon>
        <taxon>Bacillota</taxon>
        <taxon>Bacilli</taxon>
        <taxon>Lactobacillales</taxon>
        <taxon>Lactobacillaceae</taxon>
        <taxon>Secundilactobacillus</taxon>
    </lineage>
</organism>
<dbReference type="RefSeq" id="WP_056997284.1">
    <property type="nucleotide sequence ID" value="NZ_AYYR01000094.1"/>
</dbReference>
<dbReference type="InterPro" id="IPR029063">
    <property type="entry name" value="SAM-dependent_MTases_sf"/>
</dbReference>
<gene>
    <name evidence="1" type="ORF">FC82_GL000325</name>
</gene>
<dbReference type="Pfam" id="PF06962">
    <property type="entry name" value="rRNA_methylase"/>
    <property type="match status" value="1"/>
</dbReference>
<dbReference type="EMBL" id="AYYR01000094">
    <property type="protein sequence ID" value="KRM74162.1"/>
    <property type="molecule type" value="Genomic_DNA"/>
</dbReference>
<dbReference type="AlphaFoldDB" id="A0A0R2B671"/>
<dbReference type="SUPFAM" id="SSF53335">
    <property type="entry name" value="S-adenosyl-L-methionine-dependent methyltransferases"/>
    <property type="match status" value="1"/>
</dbReference>
<dbReference type="PANTHER" id="PTHR35276:SF1">
    <property type="entry name" value="TRNA (MNM(5)S(2)U34)-METHYLTRANSFERASE, CHLOROPLASTIC"/>
    <property type="match status" value="1"/>
</dbReference>
<dbReference type="PANTHER" id="PTHR35276">
    <property type="entry name" value="S-ADENOSYL-L-METHIONINE-DEPENDENT METHYLTRANSFERASES SUPERFAMILY PROTEIN"/>
    <property type="match status" value="1"/>
</dbReference>
<dbReference type="Proteomes" id="UP000051845">
    <property type="component" value="Unassembled WGS sequence"/>
</dbReference>
<reference evidence="1 2" key="1">
    <citation type="journal article" date="2015" name="Genome Announc.">
        <title>Expanding the biotechnology potential of lactobacilli through comparative genomics of 213 strains and associated genera.</title>
        <authorList>
            <person name="Sun Z."/>
            <person name="Harris H.M."/>
            <person name="McCann A."/>
            <person name="Guo C."/>
            <person name="Argimon S."/>
            <person name="Zhang W."/>
            <person name="Yang X."/>
            <person name="Jeffery I.B."/>
            <person name="Cooney J.C."/>
            <person name="Kagawa T.F."/>
            <person name="Liu W."/>
            <person name="Song Y."/>
            <person name="Salvetti E."/>
            <person name="Wrobel A."/>
            <person name="Rasinkangas P."/>
            <person name="Parkhill J."/>
            <person name="Rea M.C."/>
            <person name="O'Sullivan O."/>
            <person name="Ritari J."/>
            <person name="Douillard F.P."/>
            <person name="Paul Ross R."/>
            <person name="Yang R."/>
            <person name="Briner A.E."/>
            <person name="Felis G.E."/>
            <person name="de Vos W.M."/>
            <person name="Barrangou R."/>
            <person name="Klaenhammer T.R."/>
            <person name="Caufield P.W."/>
            <person name="Cui Y."/>
            <person name="Zhang H."/>
            <person name="O'Toole P.W."/>
        </authorList>
    </citation>
    <scope>NUCLEOTIDE SEQUENCE [LARGE SCALE GENOMIC DNA]</scope>
    <source>
        <strain evidence="1 2">DSM 20515</strain>
    </source>
</reference>
<evidence type="ECO:0000313" key="1">
    <source>
        <dbReference type="EMBL" id="KRM74162.1"/>
    </source>
</evidence>
<accession>A0A0R2B671</accession>
<name>A0A0R2B671_SECCO</name>
<proteinExistence type="predicted"/>
<evidence type="ECO:0000313" key="2">
    <source>
        <dbReference type="Proteomes" id="UP000051845"/>
    </source>
</evidence>
<dbReference type="GO" id="GO:0008168">
    <property type="term" value="F:methyltransferase activity"/>
    <property type="evidence" value="ECO:0007669"/>
    <property type="project" value="UniProtKB-KW"/>
</dbReference>
<comment type="caution">
    <text evidence="1">The sequence shown here is derived from an EMBL/GenBank/DDBJ whole genome shotgun (WGS) entry which is preliminary data.</text>
</comment>
<dbReference type="Gene3D" id="3.40.50.150">
    <property type="entry name" value="Vaccinia Virus protein VP39"/>
    <property type="match status" value="1"/>
</dbReference>
<keyword evidence="1" id="KW-0489">Methyltransferase</keyword>